<dbReference type="GO" id="GO:0043022">
    <property type="term" value="F:ribosome binding"/>
    <property type="evidence" value="ECO:0007669"/>
    <property type="project" value="UniProtKB-UniRule"/>
</dbReference>
<dbReference type="InterPro" id="IPR000795">
    <property type="entry name" value="T_Tr_GTP-bd_dom"/>
</dbReference>
<comment type="subcellular location">
    <subcellularLocation>
        <location evidence="12">Cell membrane</location>
        <topology evidence="12">Peripheral membrane protein</topology>
        <orientation evidence="12">Cytoplasmic side</orientation>
    </subcellularLocation>
</comment>
<dbReference type="GO" id="GO:0005886">
    <property type="term" value="C:plasma membrane"/>
    <property type="evidence" value="ECO:0007669"/>
    <property type="project" value="UniProtKB-SubCell"/>
</dbReference>
<dbReference type="Pfam" id="PF00009">
    <property type="entry name" value="GTP_EFTU"/>
    <property type="match status" value="1"/>
</dbReference>
<evidence type="ECO:0000256" key="10">
    <source>
        <dbReference type="ARBA" id="ARBA00061052"/>
    </source>
</evidence>
<evidence type="ECO:0000256" key="5">
    <source>
        <dbReference type="ARBA" id="ARBA00022917"/>
    </source>
</evidence>
<dbReference type="NCBIfam" id="TIGR00231">
    <property type="entry name" value="small_GTP"/>
    <property type="match status" value="1"/>
</dbReference>
<dbReference type="InterPro" id="IPR035647">
    <property type="entry name" value="EFG_III/V"/>
</dbReference>
<gene>
    <name evidence="12 14" type="primary">lepA</name>
    <name evidence="14" type="ORF">M9393_00460</name>
</gene>
<dbReference type="SUPFAM" id="SSF52540">
    <property type="entry name" value="P-loop containing nucleoside triphosphate hydrolases"/>
    <property type="match status" value="1"/>
</dbReference>
<comment type="similarity">
    <text evidence="10">Belongs to the GTP-binding elongation factor family. LepA subfamily.</text>
</comment>
<dbReference type="PRINTS" id="PR00315">
    <property type="entry name" value="ELONGATNFCT"/>
</dbReference>
<dbReference type="HAMAP" id="MF_00071">
    <property type="entry name" value="LepA"/>
    <property type="match status" value="1"/>
</dbReference>
<keyword evidence="14" id="KW-0251">Elongation factor</keyword>
<dbReference type="GO" id="GO:0097216">
    <property type="term" value="F:guanosine tetraphosphate binding"/>
    <property type="evidence" value="ECO:0007669"/>
    <property type="project" value="UniProtKB-ARBA"/>
</dbReference>
<evidence type="ECO:0000313" key="15">
    <source>
        <dbReference type="Proteomes" id="UP001056209"/>
    </source>
</evidence>
<keyword evidence="4 12" id="KW-0378">Hydrolase</keyword>
<evidence type="ECO:0000256" key="12">
    <source>
        <dbReference type="HAMAP-Rule" id="MF_00071"/>
    </source>
</evidence>
<organism evidence="14 15">
    <name type="scientific">Candidatus Blochmannia vicinus</name>
    <name type="common">nom. nud.</name>
    <dbReference type="NCBI Taxonomy" id="251540"/>
    <lineage>
        <taxon>Bacteria</taxon>
        <taxon>Pseudomonadati</taxon>
        <taxon>Pseudomonadota</taxon>
        <taxon>Gammaproteobacteria</taxon>
        <taxon>Enterobacterales</taxon>
        <taxon>Enterobacteriaceae</taxon>
        <taxon>ant endosymbionts</taxon>
        <taxon>Candidatus Blochmanniella</taxon>
    </lineage>
</organism>
<dbReference type="GO" id="GO:0005525">
    <property type="term" value="F:GTP binding"/>
    <property type="evidence" value="ECO:0007669"/>
    <property type="project" value="UniProtKB-UniRule"/>
</dbReference>
<dbReference type="InterPro" id="IPR013842">
    <property type="entry name" value="LepA_CTD"/>
</dbReference>
<dbReference type="Gene3D" id="3.40.50.300">
    <property type="entry name" value="P-loop containing nucleotide triphosphate hydrolases"/>
    <property type="match status" value="1"/>
</dbReference>
<evidence type="ECO:0000256" key="4">
    <source>
        <dbReference type="ARBA" id="ARBA00022801"/>
    </source>
</evidence>
<dbReference type="CDD" id="cd03709">
    <property type="entry name" value="lepA_C"/>
    <property type="match status" value="1"/>
</dbReference>
<dbReference type="FunFam" id="3.40.50.300:FF:000078">
    <property type="entry name" value="Elongation factor 4"/>
    <property type="match status" value="1"/>
</dbReference>
<evidence type="ECO:0000256" key="2">
    <source>
        <dbReference type="ARBA" id="ARBA00022475"/>
    </source>
</evidence>
<dbReference type="InterPro" id="IPR038363">
    <property type="entry name" value="LepA_C_sf"/>
</dbReference>
<comment type="similarity">
    <text evidence="1 12">Belongs to the TRAFAC class translation factor GTPase superfamily. Classic translation factor GTPase family. LepA subfamily.</text>
</comment>
<dbReference type="InterPro" id="IPR006297">
    <property type="entry name" value="EF-4"/>
</dbReference>
<name>A0A9Q8X120_9ENTR</name>
<sequence length="602" mass="68184">MIKYIRNFSIIAHIDHGKSTLSDRFIQTCGGLNAREMTPQVLDSMELERERGITIKSQNVTLNYTSKHGQSYQLNLIDTPGHVDFSYEVSRSLAACEGALLVVDATQGVEAQTVANYQIATEMNLKVVIALNKIDLSTADPIRVSQEIKNIIGINADNAIQCSAKTGYGIPELLERVICDIPHPQGNSFAPLQALIIDSWFNKYLGIVSLVCIKNGKLNKGDILQSMNTGQKYTVDQIGIFTPKQVRREMLDCGEVGWLVCSNKNIIRTPVGDTLTLSTRPANNVCHSFKKLQPYVYAGLFPVGSKNQKIFHDALFKLSLNDASLFYEPERSEFLGLGFRCGFLGLLHMEIIQERLKREYSLNLIVTAPMVIYEILTINNQIIYIDSPSKLLALTKIKEIREPIVLCNILLPKKYVGEIISLCTKKRGTQISMKYHDDQIMITYELPMSEIILDFFDQIKSVSRGYASFEYKFSHFQTSSIVCIEILINKQRIDALSIITHQRKSISRGHVLVEKLQKLIPRQQFEIVIQATIGKRIISRNTIKQLRKNVLKKCHGGDVTRKKKLLYNQKEGKKRMKKIGSINVPHTVFLEIFDVNNNKKNN</sequence>
<dbReference type="Pfam" id="PF00679">
    <property type="entry name" value="EFG_C"/>
    <property type="match status" value="1"/>
</dbReference>
<dbReference type="CDD" id="cd03699">
    <property type="entry name" value="EF4_II"/>
    <property type="match status" value="1"/>
</dbReference>
<proteinExistence type="inferred from homology"/>
<dbReference type="GO" id="GO:0003746">
    <property type="term" value="F:translation elongation factor activity"/>
    <property type="evidence" value="ECO:0007669"/>
    <property type="project" value="UniProtKB-UniRule"/>
</dbReference>
<dbReference type="FunFam" id="3.30.70.240:FF:000007">
    <property type="entry name" value="Translation factor GUF1, mitochondrial"/>
    <property type="match status" value="1"/>
</dbReference>
<feature type="binding site" evidence="12">
    <location>
        <begin position="132"/>
        <end position="135"/>
    </location>
    <ligand>
        <name>GTP</name>
        <dbReference type="ChEBI" id="CHEBI:37565"/>
    </ligand>
</feature>
<dbReference type="EMBL" id="CP097753">
    <property type="protein sequence ID" value="URJ28238.1"/>
    <property type="molecule type" value="Genomic_DNA"/>
</dbReference>
<dbReference type="InterPro" id="IPR035654">
    <property type="entry name" value="LepA_IV"/>
</dbReference>
<dbReference type="Proteomes" id="UP001056209">
    <property type="component" value="Chromosome"/>
</dbReference>
<dbReference type="InterPro" id="IPR031157">
    <property type="entry name" value="G_TR_CS"/>
</dbReference>
<dbReference type="GO" id="GO:0045727">
    <property type="term" value="P:positive regulation of translation"/>
    <property type="evidence" value="ECO:0007669"/>
    <property type="project" value="UniProtKB-UniRule"/>
</dbReference>
<dbReference type="InterPro" id="IPR005225">
    <property type="entry name" value="Small_GTP-bd"/>
</dbReference>
<evidence type="ECO:0000256" key="1">
    <source>
        <dbReference type="ARBA" id="ARBA00005454"/>
    </source>
</evidence>
<dbReference type="Gene3D" id="3.30.70.2570">
    <property type="entry name" value="Elongation factor 4, C-terminal domain"/>
    <property type="match status" value="1"/>
</dbReference>
<protein>
    <recommendedName>
        <fullName evidence="11 12">Elongation factor 4</fullName>
        <shortName evidence="12">EF-4</shortName>
        <ecNumber evidence="11 12">3.6.5.n1</ecNumber>
    </recommendedName>
    <alternativeName>
        <fullName evidence="12">Ribosomal back-translocase LepA</fullName>
    </alternativeName>
</protein>
<evidence type="ECO:0000256" key="11">
    <source>
        <dbReference type="ARBA" id="ARBA00066744"/>
    </source>
</evidence>
<reference evidence="14" key="1">
    <citation type="submission" date="2022-05" db="EMBL/GenBank/DDBJ databases">
        <title>Impact of host demography and evolutionary history on endosymbiont molecular evolution: a test in carpenter ants (Genus Camponotus) and their Blochmannia endosymbionts.</title>
        <authorList>
            <person name="Manthey J.D."/>
            <person name="Giron J.C."/>
            <person name="Hruska J.P."/>
        </authorList>
    </citation>
    <scope>NUCLEOTIDE SEQUENCE</scope>
    <source>
        <strain evidence="14">C-039</strain>
    </source>
</reference>
<dbReference type="InterPro" id="IPR000640">
    <property type="entry name" value="EFG_V-like"/>
</dbReference>
<dbReference type="Gene3D" id="3.30.70.240">
    <property type="match status" value="1"/>
</dbReference>
<feature type="domain" description="Tr-type G" evidence="13">
    <location>
        <begin position="3"/>
        <end position="185"/>
    </location>
</feature>
<comment type="catalytic activity">
    <reaction evidence="8 12">
        <text>GTP + H2O = GDP + phosphate + H(+)</text>
        <dbReference type="Rhea" id="RHEA:19669"/>
        <dbReference type="ChEBI" id="CHEBI:15377"/>
        <dbReference type="ChEBI" id="CHEBI:15378"/>
        <dbReference type="ChEBI" id="CHEBI:37565"/>
        <dbReference type="ChEBI" id="CHEBI:43474"/>
        <dbReference type="ChEBI" id="CHEBI:58189"/>
        <dbReference type="EC" id="3.6.5.n1"/>
    </reaction>
</comment>
<dbReference type="NCBIfam" id="TIGR01393">
    <property type="entry name" value="lepA"/>
    <property type="match status" value="1"/>
</dbReference>
<dbReference type="PROSITE" id="PS51722">
    <property type="entry name" value="G_TR_2"/>
    <property type="match status" value="1"/>
</dbReference>
<dbReference type="CDD" id="cd01890">
    <property type="entry name" value="LepA"/>
    <property type="match status" value="1"/>
</dbReference>
<evidence type="ECO:0000256" key="3">
    <source>
        <dbReference type="ARBA" id="ARBA00022741"/>
    </source>
</evidence>
<dbReference type="Pfam" id="PF06421">
    <property type="entry name" value="LepA_C"/>
    <property type="match status" value="1"/>
</dbReference>
<evidence type="ECO:0000256" key="9">
    <source>
        <dbReference type="ARBA" id="ARBA00057626"/>
    </source>
</evidence>
<keyword evidence="6 12" id="KW-0342">GTP-binding</keyword>
<evidence type="ECO:0000313" key="14">
    <source>
        <dbReference type="EMBL" id="URJ28238.1"/>
    </source>
</evidence>
<keyword evidence="2 12" id="KW-1003">Cell membrane</keyword>
<dbReference type="CDD" id="cd16260">
    <property type="entry name" value="EF4_III"/>
    <property type="match status" value="1"/>
</dbReference>
<keyword evidence="3 12" id="KW-0547">Nucleotide-binding</keyword>
<dbReference type="InterPro" id="IPR027417">
    <property type="entry name" value="P-loop_NTPase"/>
</dbReference>
<dbReference type="FunFam" id="3.30.70.2570:FF:000001">
    <property type="entry name" value="Translation factor GUF1, mitochondrial"/>
    <property type="match status" value="1"/>
</dbReference>
<keyword evidence="7 12" id="KW-0472">Membrane</keyword>
<dbReference type="EC" id="3.6.5.n1" evidence="11 12"/>
<evidence type="ECO:0000259" key="13">
    <source>
        <dbReference type="PROSITE" id="PS51722"/>
    </source>
</evidence>
<dbReference type="SUPFAM" id="SSF54980">
    <property type="entry name" value="EF-G C-terminal domain-like"/>
    <property type="match status" value="2"/>
</dbReference>
<dbReference type="Gene3D" id="2.40.30.10">
    <property type="entry name" value="Translation factors"/>
    <property type="match status" value="1"/>
</dbReference>
<dbReference type="Gene3D" id="3.30.70.870">
    <property type="entry name" value="Elongation Factor G (Translational Gtpase), domain 3"/>
    <property type="match status" value="1"/>
</dbReference>
<dbReference type="GO" id="GO:0003924">
    <property type="term" value="F:GTPase activity"/>
    <property type="evidence" value="ECO:0007669"/>
    <property type="project" value="UniProtKB-UniRule"/>
</dbReference>
<evidence type="ECO:0000256" key="8">
    <source>
        <dbReference type="ARBA" id="ARBA00050293"/>
    </source>
</evidence>
<dbReference type="AlphaFoldDB" id="A0A9Q8X120"/>
<dbReference type="PANTHER" id="PTHR43512:SF4">
    <property type="entry name" value="TRANSLATION FACTOR GUF1 HOMOLOG, CHLOROPLASTIC"/>
    <property type="match status" value="1"/>
</dbReference>
<dbReference type="PANTHER" id="PTHR43512">
    <property type="entry name" value="TRANSLATION FACTOR GUF1-RELATED"/>
    <property type="match status" value="1"/>
</dbReference>
<dbReference type="FunFam" id="2.40.30.10:FF:000015">
    <property type="entry name" value="Translation factor GUF1, mitochondrial"/>
    <property type="match status" value="1"/>
</dbReference>
<feature type="binding site" evidence="12">
    <location>
        <begin position="15"/>
        <end position="20"/>
    </location>
    <ligand>
        <name>GTP</name>
        <dbReference type="ChEBI" id="CHEBI:37565"/>
    </ligand>
</feature>
<evidence type="ECO:0000256" key="6">
    <source>
        <dbReference type="ARBA" id="ARBA00023134"/>
    </source>
</evidence>
<dbReference type="SMART" id="SM00838">
    <property type="entry name" value="EFG_C"/>
    <property type="match status" value="1"/>
</dbReference>
<comment type="function">
    <text evidence="9 12">Required for accurate and efficient protein synthesis under certain stress conditions. May act as a fidelity factor of the translation reaction, by catalyzing a one-codon backward translocation of tRNAs on improperly translocated ribosomes. Back-translocation proceeds from a post-translocation (POST) complex to a pre-translocation (PRE) complex, thus giving elongation factor G a second chance to translocate the tRNAs correctly. Binds to ribosomes in a GTP-dependent manner.</text>
</comment>
<dbReference type="RefSeq" id="WP_250248660.1">
    <property type="nucleotide sequence ID" value="NZ_CP097753.1"/>
</dbReference>
<dbReference type="FunFam" id="3.30.70.870:FF:000004">
    <property type="entry name" value="Translation factor GUF1, mitochondrial"/>
    <property type="match status" value="1"/>
</dbReference>
<dbReference type="PROSITE" id="PS00301">
    <property type="entry name" value="G_TR_1"/>
    <property type="match status" value="1"/>
</dbReference>
<keyword evidence="5 12" id="KW-0648">Protein biosynthesis</keyword>
<evidence type="ECO:0000256" key="7">
    <source>
        <dbReference type="ARBA" id="ARBA00023136"/>
    </source>
</evidence>
<accession>A0A9Q8X120</accession>